<feature type="binding site" evidence="7">
    <location>
        <position position="210"/>
    </location>
    <ligand>
        <name>substrate</name>
    </ligand>
</feature>
<reference evidence="10" key="1">
    <citation type="submission" date="2019-02" db="EMBL/GenBank/DDBJ databases">
        <authorList>
            <person name="Gruber-Vodicka R. H."/>
            <person name="Seah K. B. B."/>
        </authorList>
    </citation>
    <scope>NUCLEOTIDE SEQUENCE</scope>
    <source>
        <strain evidence="11">BECK_S127</strain>
        <strain evidence="10">BECK_S1320</strain>
        <strain evidence="9">BECK_S1321</strain>
    </source>
</reference>
<dbReference type="Gene3D" id="3.30.420.40">
    <property type="match status" value="2"/>
</dbReference>
<keyword evidence="5 7" id="KW-0012">Acyltransferase</keyword>
<feature type="domain" description="Gcp-like" evidence="8">
    <location>
        <begin position="54"/>
        <end position="332"/>
    </location>
</feature>
<dbReference type="PANTHER" id="PTHR11735">
    <property type="entry name" value="TRNA N6-ADENOSINE THREONYLCARBAMOYLTRANSFERASE"/>
    <property type="match status" value="1"/>
</dbReference>
<dbReference type="FunFam" id="3.30.420.40:FF:000012">
    <property type="entry name" value="tRNA N6-adenosine threonylcarbamoyltransferase"/>
    <property type="match status" value="1"/>
</dbReference>
<protein>
    <recommendedName>
        <fullName evidence="7">tRNA N6-adenosine threonylcarbamoyltransferase</fullName>
        <ecNumber evidence="7">2.3.1.234</ecNumber>
    </recommendedName>
    <alternativeName>
        <fullName evidence="7">N6-L-threonylcarbamoyladenine synthase</fullName>
        <shortName evidence="7">t(6)A synthase</shortName>
    </alternativeName>
    <alternativeName>
        <fullName evidence="7">t(6)A37 threonylcarbamoyladenosine biosynthesis protein TsaD</fullName>
    </alternativeName>
    <alternativeName>
        <fullName evidence="7">tRNA threonylcarbamoyladenosine biosynthesis protein TsaD</fullName>
    </alternativeName>
</protein>
<keyword evidence="7" id="KW-0963">Cytoplasm</keyword>
<evidence type="ECO:0000256" key="1">
    <source>
        <dbReference type="ARBA" id="ARBA00022679"/>
    </source>
</evidence>
<comment type="subcellular location">
    <subcellularLocation>
        <location evidence="7">Cytoplasm</location>
    </subcellularLocation>
</comment>
<dbReference type="CDD" id="cd24133">
    <property type="entry name" value="ASKHA_NBD_TsaD_bac"/>
    <property type="match status" value="1"/>
</dbReference>
<keyword evidence="4 7" id="KW-0408">Iron</keyword>
<dbReference type="NCBIfam" id="TIGR03723">
    <property type="entry name" value="T6A_TsaD_YgjD"/>
    <property type="match status" value="1"/>
</dbReference>
<dbReference type="InterPro" id="IPR022450">
    <property type="entry name" value="TsaD"/>
</dbReference>
<evidence type="ECO:0000313" key="9">
    <source>
        <dbReference type="EMBL" id="VFK41727.1"/>
    </source>
</evidence>
<dbReference type="InterPro" id="IPR017861">
    <property type="entry name" value="KAE1/TsaD"/>
</dbReference>
<feature type="binding site" evidence="7">
    <location>
        <position position="141"/>
    </location>
    <ligand>
        <name>Fe cation</name>
        <dbReference type="ChEBI" id="CHEBI:24875"/>
    </ligand>
</feature>
<organism evidence="10">
    <name type="scientific">Candidatus Kentrum sp. SD</name>
    <dbReference type="NCBI Taxonomy" id="2126332"/>
    <lineage>
        <taxon>Bacteria</taxon>
        <taxon>Pseudomonadati</taxon>
        <taxon>Pseudomonadota</taxon>
        <taxon>Gammaproteobacteria</taxon>
        <taxon>Candidatus Kentrum</taxon>
    </lineage>
</organism>
<dbReference type="EC" id="2.3.1.234" evidence="7"/>
<comment type="catalytic activity">
    <reaction evidence="6 7">
        <text>L-threonylcarbamoyladenylate + adenosine(37) in tRNA = N(6)-L-threonylcarbamoyladenosine(37) in tRNA + AMP + H(+)</text>
        <dbReference type="Rhea" id="RHEA:37059"/>
        <dbReference type="Rhea" id="RHEA-COMP:10162"/>
        <dbReference type="Rhea" id="RHEA-COMP:10163"/>
        <dbReference type="ChEBI" id="CHEBI:15378"/>
        <dbReference type="ChEBI" id="CHEBI:73682"/>
        <dbReference type="ChEBI" id="CHEBI:74411"/>
        <dbReference type="ChEBI" id="CHEBI:74418"/>
        <dbReference type="ChEBI" id="CHEBI:456215"/>
        <dbReference type="EC" id="2.3.1.234"/>
    </reaction>
</comment>
<dbReference type="PANTHER" id="PTHR11735:SF6">
    <property type="entry name" value="TRNA N6-ADENOSINE THREONYLCARBAMOYLTRANSFERASE, MITOCHONDRIAL"/>
    <property type="match status" value="1"/>
</dbReference>
<evidence type="ECO:0000313" key="10">
    <source>
        <dbReference type="EMBL" id="VFK48840.1"/>
    </source>
</evidence>
<feature type="binding site" evidence="7">
    <location>
        <position position="145"/>
    </location>
    <ligand>
        <name>Fe cation</name>
        <dbReference type="ChEBI" id="CHEBI:24875"/>
    </ligand>
</feature>
<comment type="function">
    <text evidence="7">Required for the formation of a threonylcarbamoyl group on adenosine at position 37 (t(6)A37) in tRNAs that read codons beginning with adenine. Is involved in the transfer of the threonylcarbamoyl moiety of threonylcarbamoyl-AMP (TC-AMP) to the N6 group of A37, together with TsaE and TsaB. TsaD likely plays a direct catalytic role in this reaction.</text>
</comment>
<dbReference type="HAMAP" id="MF_01445">
    <property type="entry name" value="TsaD"/>
    <property type="match status" value="1"/>
</dbReference>
<evidence type="ECO:0000313" key="11">
    <source>
        <dbReference type="EMBL" id="VFK80475.1"/>
    </source>
</evidence>
<dbReference type="GO" id="GO:0005737">
    <property type="term" value="C:cytoplasm"/>
    <property type="evidence" value="ECO:0007669"/>
    <property type="project" value="UniProtKB-SubCell"/>
</dbReference>
<sequence>MYRKNKIYHVDYKYQYKGRTHGILAMKTGGGLILGIESSCDDTGAALVDEEGGVHSSVIAPQTHIHAQYGGVYPEFASRAHVLSIIPAIERAFAEARVHPGDIAAIGVTRGPGLIGPLLVGLNTAEALGLGWGIPVIGVNHLRGHLRSADLEEKRILLPAILLLVSGGHTFLARMARMDSIELLGSTRDDSVGEAYDKVARMLDLGYPGGPVIDRLAATGCADIPFPRPMIANGLEFSFSGLKSAVARYLSRSPDFERADVAASFVAACMDTLLIKCRRALTAWPSASLVIVGGVAASPQLRAGAEALCKEIGVGLCLPPVRWSTDNGAMIALAAWDSLKSGRHSKPVVQANLPITEF</sequence>
<feature type="binding site" evidence="7">
    <location>
        <position position="214"/>
    </location>
    <ligand>
        <name>substrate</name>
    </ligand>
</feature>
<keyword evidence="2 7" id="KW-0819">tRNA processing</keyword>
<proteinExistence type="inferred from homology"/>
<dbReference type="PRINTS" id="PR00789">
    <property type="entry name" value="OSIALOPTASE"/>
</dbReference>
<dbReference type="InterPro" id="IPR000905">
    <property type="entry name" value="Gcp-like_dom"/>
</dbReference>
<evidence type="ECO:0000256" key="5">
    <source>
        <dbReference type="ARBA" id="ARBA00023315"/>
    </source>
</evidence>
<dbReference type="SUPFAM" id="SSF53067">
    <property type="entry name" value="Actin-like ATPase domain"/>
    <property type="match status" value="1"/>
</dbReference>
<dbReference type="GO" id="GO:0061711">
    <property type="term" value="F:tRNA N(6)-L-threonylcarbamoyladenine synthase activity"/>
    <property type="evidence" value="ECO:0007669"/>
    <property type="project" value="UniProtKB-EC"/>
</dbReference>
<evidence type="ECO:0000259" key="8">
    <source>
        <dbReference type="Pfam" id="PF00814"/>
    </source>
</evidence>
<evidence type="ECO:0000256" key="6">
    <source>
        <dbReference type="ARBA" id="ARBA00048117"/>
    </source>
</evidence>
<comment type="cofactor">
    <cofactor evidence="7">
        <name>Fe(2+)</name>
        <dbReference type="ChEBI" id="CHEBI:29033"/>
    </cofactor>
    <text evidence="7">Binds 1 Fe(2+) ion per subunit.</text>
</comment>
<dbReference type="EMBL" id="CAADFU010000144">
    <property type="protein sequence ID" value="VFK48840.1"/>
    <property type="molecule type" value="Genomic_DNA"/>
</dbReference>
<evidence type="ECO:0000256" key="7">
    <source>
        <dbReference type="HAMAP-Rule" id="MF_01445"/>
    </source>
</evidence>
<feature type="binding site" evidence="7">
    <location>
        <position position="326"/>
    </location>
    <ligand>
        <name>Fe cation</name>
        <dbReference type="ChEBI" id="CHEBI:24875"/>
    </ligand>
</feature>
<dbReference type="NCBIfam" id="TIGR00329">
    <property type="entry name" value="gcp_kae1"/>
    <property type="match status" value="1"/>
</dbReference>
<dbReference type="Pfam" id="PF00814">
    <property type="entry name" value="TsaD"/>
    <property type="match status" value="1"/>
</dbReference>
<evidence type="ECO:0000256" key="3">
    <source>
        <dbReference type="ARBA" id="ARBA00022723"/>
    </source>
</evidence>
<gene>
    <name evidence="7" type="primary">tsaD</name>
    <name evidence="11" type="ORF">BECKSD772D_GA0070982_11187</name>
    <name evidence="10" type="ORF">BECKSD772E_GA0070983_11444</name>
    <name evidence="9" type="ORF">BECKSD772F_GA0070984_11014</name>
</gene>
<dbReference type="InterPro" id="IPR043129">
    <property type="entry name" value="ATPase_NBD"/>
</dbReference>
<feature type="binding site" evidence="7">
    <location>
        <begin position="164"/>
        <end position="168"/>
    </location>
    <ligand>
        <name>substrate</name>
    </ligand>
</feature>
<comment type="similarity">
    <text evidence="7">Belongs to the KAE1 / TsaD family.</text>
</comment>
<evidence type="ECO:0000256" key="4">
    <source>
        <dbReference type="ARBA" id="ARBA00023004"/>
    </source>
</evidence>
<dbReference type="EMBL" id="CAADHB010000118">
    <property type="protein sequence ID" value="VFK80475.1"/>
    <property type="molecule type" value="Genomic_DNA"/>
</dbReference>
<dbReference type="AlphaFoldDB" id="A0A450Z4V1"/>
<comment type="caution">
    <text evidence="7">Lacks conserved residue(s) required for the propagation of feature annotation.</text>
</comment>
<keyword evidence="3 7" id="KW-0479">Metal-binding</keyword>
<accession>A0A450Z4V1</accession>
<evidence type="ECO:0000256" key="2">
    <source>
        <dbReference type="ARBA" id="ARBA00022694"/>
    </source>
</evidence>
<dbReference type="EMBL" id="CAADFR010000101">
    <property type="protein sequence ID" value="VFK41727.1"/>
    <property type="molecule type" value="Genomic_DNA"/>
</dbReference>
<dbReference type="GO" id="GO:0002949">
    <property type="term" value="P:tRNA threonylcarbamoyladenosine modification"/>
    <property type="evidence" value="ECO:0007669"/>
    <property type="project" value="UniProtKB-UniRule"/>
</dbReference>
<dbReference type="GO" id="GO:0005506">
    <property type="term" value="F:iron ion binding"/>
    <property type="evidence" value="ECO:0007669"/>
    <property type="project" value="UniProtKB-UniRule"/>
</dbReference>
<name>A0A450Z4V1_9GAMM</name>
<keyword evidence="1 7" id="KW-0808">Transferase</keyword>
<feature type="binding site" evidence="7">
    <location>
        <position position="197"/>
    </location>
    <ligand>
        <name>substrate</name>
    </ligand>
</feature>